<proteinExistence type="predicted"/>
<feature type="transmembrane region" description="Helical" evidence="8">
    <location>
        <begin position="198"/>
        <end position="216"/>
    </location>
</feature>
<feature type="transmembrane region" description="Helical" evidence="8">
    <location>
        <begin position="25"/>
        <end position="43"/>
    </location>
</feature>
<dbReference type="STRING" id="874156.GCA_001021555_01319"/>
<dbReference type="OrthoDB" id="9797363at2"/>
<dbReference type="GO" id="GO:0006508">
    <property type="term" value="P:proteolysis"/>
    <property type="evidence" value="ECO:0007669"/>
    <property type="project" value="UniProtKB-KW"/>
</dbReference>
<keyword evidence="11" id="KW-1185">Reference proteome</keyword>
<keyword evidence="4 8" id="KW-0812">Transmembrane</keyword>
<dbReference type="AlphaFoldDB" id="A0A0H0XNT9"/>
<evidence type="ECO:0000256" key="1">
    <source>
        <dbReference type="ARBA" id="ARBA00004651"/>
    </source>
</evidence>
<evidence type="ECO:0000256" key="4">
    <source>
        <dbReference type="ARBA" id="ARBA00022692"/>
    </source>
</evidence>
<dbReference type="NCBIfam" id="TIGR03109">
    <property type="entry name" value="exosort_XrtA"/>
    <property type="match status" value="1"/>
</dbReference>
<dbReference type="GO" id="GO:0008233">
    <property type="term" value="F:peptidase activity"/>
    <property type="evidence" value="ECO:0007669"/>
    <property type="project" value="UniProtKB-KW"/>
</dbReference>
<evidence type="ECO:0000256" key="3">
    <source>
        <dbReference type="ARBA" id="ARBA00022670"/>
    </source>
</evidence>
<evidence type="ECO:0000313" key="11">
    <source>
        <dbReference type="Proteomes" id="UP000053455"/>
    </source>
</evidence>
<evidence type="ECO:0000256" key="8">
    <source>
        <dbReference type="SAM" id="Phobius"/>
    </source>
</evidence>
<sequence>MRLDAISPQRALIADRLTPAWRKPLAQLALAWAAVFLLFAPDWADMMVHWWDSSTYNHILLVPVILVWLVCQRSGELAKLQPHSWWPGLIPLAGALFLWLLGDISGLATATHLGVVVALQAAVLTMLGPRISWALLFPLCYALFLVPIGDELVPALQMITADITIALTMASGIPAHIDGVFIDTPAGLFEVAEACSGVKFLVAMVALGTLVAHVCFQSWRLRGAFMALAVIIPILANGVRAWGTIFIAQSQGVAFAAGFDHIFYGWIFFAMVMGLLLAIAWKFFDRDVDTPFIDGESIAAIRVFDRFESAGDKGWYALMALAAMALVTIAWSAKAHSLEAEIADQLTLPQVEGWTQVPSAQPYNWQPRAGGADQVLRGSYRDAQGRVVEIVYALYAAQSEGREAGAFGEGALPPDTEWRWLSAATAPDGVVGARLQALGMHRRVAETWYRAGDWSGGSALRLKLITMRDRLLLRAQPSAMLIISATETADENGAQAIYDFRSSTADLGEWMDRAGRVD</sequence>
<dbReference type="InterPro" id="IPR017540">
    <property type="entry name" value="Exosortase-1"/>
</dbReference>
<dbReference type="GO" id="GO:0005886">
    <property type="term" value="C:plasma membrane"/>
    <property type="evidence" value="ECO:0007669"/>
    <property type="project" value="UniProtKB-SubCell"/>
</dbReference>
<evidence type="ECO:0000256" key="6">
    <source>
        <dbReference type="ARBA" id="ARBA00022989"/>
    </source>
</evidence>
<dbReference type="RefSeq" id="WP_047093816.1">
    <property type="nucleotide sequence ID" value="NZ_LBHU01000002.1"/>
</dbReference>
<keyword evidence="6 8" id="KW-1133">Transmembrane helix</keyword>
<feature type="transmembrane region" description="Helical" evidence="8">
    <location>
        <begin position="131"/>
        <end position="149"/>
    </location>
</feature>
<dbReference type="NCBIfam" id="TIGR02914">
    <property type="entry name" value="EpsI_fam"/>
    <property type="match status" value="1"/>
</dbReference>
<evidence type="ECO:0000256" key="7">
    <source>
        <dbReference type="ARBA" id="ARBA00023136"/>
    </source>
</evidence>
<gene>
    <name evidence="10" type="ORF">AAV99_09955</name>
</gene>
<keyword evidence="3" id="KW-0645">Protease</keyword>
<evidence type="ECO:0000256" key="2">
    <source>
        <dbReference type="ARBA" id="ARBA00022475"/>
    </source>
</evidence>
<dbReference type="InterPro" id="IPR014263">
    <property type="entry name" value="Methanolan_biosynth_EpsI"/>
</dbReference>
<reference evidence="10 11" key="1">
    <citation type="submission" date="2015-04" db="EMBL/GenBank/DDBJ databases">
        <title>The draft genome sequence of Erythrobacter marinus HWDM-33.</title>
        <authorList>
            <person name="Zhuang L."/>
            <person name="Liu Y."/>
            <person name="Shao Z."/>
        </authorList>
    </citation>
    <scope>NUCLEOTIDE SEQUENCE [LARGE SCALE GENOMIC DNA]</scope>
    <source>
        <strain evidence="10 11">HWDM-33</strain>
    </source>
</reference>
<dbReference type="NCBIfam" id="TIGR02602">
    <property type="entry name" value="8TM_EpsH"/>
    <property type="match status" value="1"/>
</dbReference>
<dbReference type="InterPro" id="IPR026392">
    <property type="entry name" value="Exo/Archaeosortase_dom"/>
</dbReference>
<feature type="domain" description="Methanolan biosynthesis EpsI" evidence="9">
    <location>
        <begin position="319"/>
        <end position="503"/>
    </location>
</feature>
<dbReference type="InterPro" id="IPR013426">
    <property type="entry name" value="EpsH-like"/>
</dbReference>
<feature type="transmembrane region" description="Helical" evidence="8">
    <location>
        <begin position="83"/>
        <end position="101"/>
    </location>
</feature>
<keyword evidence="5" id="KW-0378">Hydrolase</keyword>
<comment type="subcellular location">
    <subcellularLocation>
        <location evidence="1">Cell membrane</location>
        <topology evidence="1">Multi-pass membrane protein</topology>
    </subcellularLocation>
</comment>
<accession>A0A0H0XNT9</accession>
<evidence type="ECO:0000256" key="5">
    <source>
        <dbReference type="ARBA" id="ARBA00022801"/>
    </source>
</evidence>
<comment type="caution">
    <text evidence="10">The sequence shown here is derived from an EMBL/GenBank/DDBJ whole genome shotgun (WGS) entry which is preliminary data.</text>
</comment>
<feature type="transmembrane region" description="Helical" evidence="8">
    <location>
        <begin position="223"/>
        <end position="243"/>
    </location>
</feature>
<evidence type="ECO:0000259" key="9">
    <source>
        <dbReference type="Pfam" id="PF11984"/>
    </source>
</evidence>
<protein>
    <submittedName>
        <fullName evidence="10">ABC transporter</fullName>
    </submittedName>
</protein>
<evidence type="ECO:0000313" key="10">
    <source>
        <dbReference type="EMBL" id="KLI63999.1"/>
    </source>
</evidence>
<dbReference type="NCBIfam" id="TIGR04178">
    <property type="entry name" value="exo_archaeo"/>
    <property type="match status" value="1"/>
</dbReference>
<dbReference type="Pfam" id="PF11984">
    <property type="entry name" value="DUF3485"/>
    <property type="match status" value="1"/>
</dbReference>
<feature type="transmembrane region" description="Helical" evidence="8">
    <location>
        <begin position="55"/>
        <end position="71"/>
    </location>
</feature>
<feature type="transmembrane region" description="Helical" evidence="8">
    <location>
        <begin position="263"/>
        <end position="284"/>
    </location>
</feature>
<organism evidence="10 11">
    <name type="scientific">Aurantiacibacter marinus</name>
    <dbReference type="NCBI Taxonomy" id="874156"/>
    <lineage>
        <taxon>Bacteria</taxon>
        <taxon>Pseudomonadati</taxon>
        <taxon>Pseudomonadota</taxon>
        <taxon>Alphaproteobacteria</taxon>
        <taxon>Sphingomonadales</taxon>
        <taxon>Erythrobacteraceae</taxon>
        <taxon>Aurantiacibacter</taxon>
    </lineage>
</organism>
<dbReference type="Pfam" id="PF09721">
    <property type="entry name" value="Exosortase_EpsH"/>
    <property type="match status" value="1"/>
</dbReference>
<feature type="transmembrane region" description="Helical" evidence="8">
    <location>
        <begin position="315"/>
        <end position="333"/>
    </location>
</feature>
<dbReference type="Proteomes" id="UP000053455">
    <property type="component" value="Unassembled WGS sequence"/>
</dbReference>
<keyword evidence="2" id="KW-1003">Cell membrane</keyword>
<name>A0A0H0XNT9_9SPHN</name>
<dbReference type="PATRIC" id="fig|874156.12.peg.2046"/>
<keyword evidence="7 8" id="KW-0472">Membrane</keyword>
<dbReference type="EMBL" id="LBHU01000002">
    <property type="protein sequence ID" value="KLI63999.1"/>
    <property type="molecule type" value="Genomic_DNA"/>
</dbReference>
<dbReference type="InterPro" id="IPR019127">
    <property type="entry name" value="Exosortase"/>
</dbReference>